<dbReference type="SUPFAM" id="SSF55729">
    <property type="entry name" value="Acyl-CoA N-acyltransferases (Nat)"/>
    <property type="match status" value="1"/>
</dbReference>
<name>A0A0F2LXU4_SPOSC</name>
<reference evidence="1 2" key="2">
    <citation type="journal article" date="2015" name="Eukaryot. Cell">
        <title>Asexual propagation of a virulent clone complex in a human and feline outbreak of sporotrichosis.</title>
        <authorList>
            <person name="Teixeira Mde M."/>
            <person name="Rodrigues A.M."/>
            <person name="Tsui C.K."/>
            <person name="de Almeida L.G."/>
            <person name="Van Diepeningen A.D."/>
            <person name="van den Ende B.G."/>
            <person name="Fernandes G.F."/>
            <person name="Kano R."/>
            <person name="Hamelin R.C."/>
            <person name="Lopes-Bezerra L.M."/>
            <person name="Vasconcelos A.T."/>
            <person name="de Hoog S."/>
            <person name="de Camargo Z.P."/>
            <person name="Felipe M.S."/>
        </authorList>
    </citation>
    <scope>NUCLEOTIDE SEQUENCE [LARGE SCALE GENOMIC DNA]</scope>
    <source>
        <strain evidence="1 2">1099-18</strain>
    </source>
</reference>
<dbReference type="VEuPathDB" id="FungiDB:SPSK_03554"/>
<dbReference type="AlphaFoldDB" id="A0A0F2LXU4"/>
<comment type="caution">
    <text evidence="1">The sequence shown here is derived from an EMBL/GenBank/DDBJ whole genome shotgun (WGS) entry which is preliminary data.</text>
</comment>
<dbReference type="PANTHER" id="PTHR42791">
    <property type="entry name" value="GNAT FAMILY ACETYLTRANSFERASE"/>
    <property type="match status" value="1"/>
</dbReference>
<organism evidence="1 2">
    <name type="scientific">Sporothrix schenckii 1099-18</name>
    <dbReference type="NCBI Taxonomy" id="1397361"/>
    <lineage>
        <taxon>Eukaryota</taxon>
        <taxon>Fungi</taxon>
        <taxon>Dikarya</taxon>
        <taxon>Ascomycota</taxon>
        <taxon>Pezizomycotina</taxon>
        <taxon>Sordariomycetes</taxon>
        <taxon>Sordariomycetidae</taxon>
        <taxon>Ophiostomatales</taxon>
        <taxon>Ophiostomataceae</taxon>
        <taxon>Sporothrix</taxon>
    </lineage>
</organism>
<dbReference type="EMBL" id="AXCR01000010">
    <property type="protein sequence ID" value="KJR82278.1"/>
    <property type="molecule type" value="Genomic_DNA"/>
</dbReference>
<dbReference type="Proteomes" id="UP000033710">
    <property type="component" value="Unassembled WGS sequence"/>
</dbReference>
<dbReference type="PANTHER" id="PTHR42791:SF1">
    <property type="entry name" value="N-ACETYLTRANSFERASE DOMAIN-CONTAINING PROTEIN"/>
    <property type="match status" value="1"/>
</dbReference>
<proteinExistence type="predicted"/>
<dbReference type="InterPro" id="IPR052523">
    <property type="entry name" value="Trichothecene_AcTrans"/>
</dbReference>
<accession>A0A0F2LXU4</accession>
<dbReference type="RefSeq" id="XP_016584954.1">
    <property type="nucleotide sequence ID" value="XM_016730392.1"/>
</dbReference>
<evidence type="ECO:0008006" key="3">
    <source>
        <dbReference type="Google" id="ProtNLM"/>
    </source>
</evidence>
<evidence type="ECO:0000313" key="1">
    <source>
        <dbReference type="EMBL" id="KJR82278.1"/>
    </source>
</evidence>
<gene>
    <name evidence="1" type="ORF">SPSK_03554</name>
</gene>
<dbReference type="OrthoDB" id="544277at2759"/>
<dbReference type="InterPro" id="IPR016181">
    <property type="entry name" value="Acyl_CoA_acyltransferase"/>
</dbReference>
<dbReference type="Gene3D" id="3.40.630.30">
    <property type="match status" value="1"/>
</dbReference>
<dbReference type="GeneID" id="27665669"/>
<sequence length="272" mass="30276">MAKLISSSTSSMSVTGKSMPLSLPLMPARASLVPAQWETNVRVIGMSECREAALSLAHAFAADGLSLYLVTSDDTAGFSEEVKWRLHVDIMTYIVAAVCLNGVVATIGPDYEGVALWMPPGKSLDGFWTILRSGLWRLHFQLSTECRRRYYAELLPLLEHSKVEVMAQRGVVDNSYYLLYLGTKPGARCRGYARKLLEHMLVKVTLLLAYFADQESRPVYLESSSIANNSYYSRFGFELKRDISLVRGPAPVGLSIMVREPQTVPNTKLDKE</sequence>
<evidence type="ECO:0000313" key="2">
    <source>
        <dbReference type="Proteomes" id="UP000033710"/>
    </source>
</evidence>
<dbReference type="KEGG" id="ssck:SPSK_03554"/>
<protein>
    <recommendedName>
        <fullName evidence="3">N-acetyltransferase domain-containing protein</fullName>
    </recommendedName>
</protein>
<reference evidence="1 2" key="1">
    <citation type="journal article" date="2014" name="BMC Genomics">
        <title>Comparative genomics of the major fungal agents of human and animal Sporotrichosis: Sporothrix schenckii and Sporothrix brasiliensis.</title>
        <authorList>
            <person name="Teixeira M.M."/>
            <person name="de Almeida L.G."/>
            <person name="Kubitschek-Barreira P."/>
            <person name="Alves F.L."/>
            <person name="Kioshima E.S."/>
            <person name="Abadio A.K."/>
            <person name="Fernandes L."/>
            <person name="Derengowski L.S."/>
            <person name="Ferreira K.S."/>
            <person name="Souza R.C."/>
            <person name="Ruiz J.C."/>
            <person name="de Andrade N.C."/>
            <person name="Paes H.C."/>
            <person name="Nicola A.M."/>
            <person name="Albuquerque P."/>
            <person name="Gerber A.L."/>
            <person name="Martins V.P."/>
            <person name="Peconick L.D."/>
            <person name="Neto A.V."/>
            <person name="Chaucanez C.B."/>
            <person name="Silva P.A."/>
            <person name="Cunha O.L."/>
            <person name="de Oliveira F.F."/>
            <person name="dos Santos T.C."/>
            <person name="Barros A.L."/>
            <person name="Soares M.A."/>
            <person name="de Oliveira L.M."/>
            <person name="Marini M.M."/>
            <person name="Villalobos-Duno H."/>
            <person name="Cunha M.M."/>
            <person name="de Hoog S."/>
            <person name="da Silveira J.F."/>
            <person name="Henrissat B."/>
            <person name="Nino-Vega G.A."/>
            <person name="Cisalpino P.S."/>
            <person name="Mora-Montes H.M."/>
            <person name="Almeida S.R."/>
            <person name="Stajich J.E."/>
            <person name="Lopes-Bezerra L.M."/>
            <person name="Vasconcelos A.T."/>
            <person name="Felipe M.S."/>
        </authorList>
    </citation>
    <scope>NUCLEOTIDE SEQUENCE [LARGE SCALE GENOMIC DNA]</scope>
    <source>
        <strain evidence="1 2">1099-18</strain>
    </source>
</reference>
<dbReference type="CDD" id="cd04301">
    <property type="entry name" value="NAT_SF"/>
    <property type="match status" value="1"/>
</dbReference>